<dbReference type="EMBL" id="AGTR01000016">
    <property type="protein sequence ID" value="EHJ05586.1"/>
    <property type="molecule type" value="Genomic_DNA"/>
</dbReference>
<dbReference type="NCBIfam" id="NF033510">
    <property type="entry name" value="Ca_tandemer"/>
    <property type="match status" value="2"/>
</dbReference>
<dbReference type="RefSeq" id="WP_008170910.1">
    <property type="nucleotide sequence ID" value="NZ_AGTR01000016.1"/>
</dbReference>
<proteinExistence type="predicted"/>
<dbReference type="Gene3D" id="2.60.40.10">
    <property type="entry name" value="Immunoglobulins"/>
    <property type="match status" value="2"/>
</dbReference>
<gene>
    <name evidence="2" type="ORF">KYE_04746</name>
</gene>
<evidence type="ECO:0000256" key="1">
    <source>
        <dbReference type="SAM" id="MobiDB-lite"/>
    </source>
</evidence>
<dbReference type="NCBIfam" id="NF033682">
    <property type="entry name" value="retention_LapA"/>
    <property type="match status" value="1"/>
</dbReference>
<evidence type="ECO:0008006" key="4">
    <source>
        <dbReference type="Google" id="ProtNLM"/>
    </source>
</evidence>
<dbReference type="Proteomes" id="UP000003208">
    <property type="component" value="Unassembled WGS sequence"/>
</dbReference>
<evidence type="ECO:0000313" key="3">
    <source>
        <dbReference type="Proteomes" id="UP000003208"/>
    </source>
</evidence>
<dbReference type="InterPro" id="IPR013783">
    <property type="entry name" value="Ig-like_fold"/>
</dbReference>
<feature type="region of interest" description="Disordered" evidence="1">
    <location>
        <begin position="442"/>
        <end position="470"/>
    </location>
</feature>
<evidence type="ECO:0000313" key="2">
    <source>
        <dbReference type="EMBL" id="EHJ05586.1"/>
    </source>
</evidence>
<protein>
    <recommendedName>
        <fullName evidence="4">Retention module-containing protein</fullName>
    </recommendedName>
</protein>
<dbReference type="InterPro" id="IPR047777">
    <property type="entry name" value="LapA-like_RM"/>
</dbReference>
<keyword evidence="3" id="KW-1185">Reference proteome</keyword>
<name>G6YQ80_9GAMM</name>
<sequence length="470" mass="46381">MSVTIAIVLNTTGKVWAVAPDGSRRLLEAGDALRAGDTLVTEDNARALLDFGYNNTVTVDGGVSIVATAEMAPEFNPAVAESSVSQDGVAEALASIEEALGSAIEDAEAPAAGLDGGSSGGSSSVRLARIVEDITPAEQSPSFGSVEPGRQPVVNEGASEGNETTLPQPGTIAIDSVSQGSGVTPNITATGSVTNLVQGSSVQITLTDQDGNTLIQTVVPGVDGQFTAVFSNFTGIVDGPISIQVTATGADGVSVADSADSTLDAISGALDIAVDSIDNVAQTVALSGTVADVAPGETISISITDIEGNVVNTTATVGADGSYSVSDVDVSGLADGTLTVNASATDRNGNSVSDSDTATLDATAGGLTLAIDDVDNAAQTVDLSGTTADVAPGETVAISITDIDGTEVTTTATVANDGSYSVADVDVSGLVDGTLTINASATDRNSNSVSDSETGTLDATAGNLTSAIDE</sequence>
<organism evidence="2 3">
    <name type="scientific">Marinobacter manganoxydans MnI7-9</name>
    <dbReference type="NCBI Taxonomy" id="1094979"/>
    <lineage>
        <taxon>Bacteria</taxon>
        <taxon>Pseudomonadati</taxon>
        <taxon>Pseudomonadota</taxon>
        <taxon>Gammaproteobacteria</taxon>
        <taxon>Pseudomonadales</taxon>
        <taxon>Marinobacteraceae</taxon>
        <taxon>Marinobacter</taxon>
    </lineage>
</organism>
<feature type="non-terminal residue" evidence="2">
    <location>
        <position position="470"/>
    </location>
</feature>
<accession>G6YQ80</accession>
<dbReference type="AlphaFoldDB" id="G6YQ80"/>
<reference evidence="2 3" key="1">
    <citation type="journal article" date="2012" name="J. Bacteriol.">
        <title>Genome sequence of deep-sea manganese-oxidizing bacterium Marinobacter manganoxydans MnI7-9.</title>
        <authorList>
            <person name="Wang H."/>
            <person name="Li H."/>
            <person name="Shao Z."/>
            <person name="Liao S."/>
            <person name="Johnstone L."/>
            <person name="Rensing C."/>
            <person name="Wang G."/>
        </authorList>
    </citation>
    <scope>NUCLEOTIDE SEQUENCE [LARGE SCALE GENOMIC DNA]</scope>
    <source>
        <strain evidence="2 3">MnI7-9</strain>
    </source>
</reference>